<comment type="subcellular location">
    <subcellularLocation>
        <location evidence="12">Cytoplasm</location>
    </subcellularLocation>
    <text evidence="12">About half TF is bound to the ribosome near the polypeptide exit tunnel while the other half is free in the cytoplasm.</text>
</comment>
<evidence type="ECO:0000256" key="13">
    <source>
        <dbReference type="PROSITE-ProRule" id="PRU00277"/>
    </source>
</evidence>
<evidence type="ECO:0000256" key="5">
    <source>
        <dbReference type="ARBA" id="ARBA00022618"/>
    </source>
</evidence>
<dbReference type="KEGG" id="tbk:HF295_01510"/>
<dbReference type="SUPFAM" id="SSF102735">
    <property type="entry name" value="Trigger factor ribosome-binding domain"/>
    <property type="match status" value="1"/>
</dbReference>
<dbReference type="InterPro" id="IPR037041">
    <property type="entry name" value="Trigger_fac_C_sf"/>
</dbReference>
<evidence type="ECO:0000256" key="11">
    <source>
        <dbReference type="ARBA" id="ARBA00029986"/>
    </source>
</evidence>
<keyword evidence="9 12" id="KW-0131">Cell cycle</keyword>
<comment type="function">
    <text evidence="10 12">Involved in protein export. Acts as a chaperone by maintaining the newly synthesized protein in an open conformation. Functions as a peptidyl-prolyl cis-trans isomerase.</text>
</comment>
<dbReference type="InterPro" id="IPR008880">
    <property type="entry name" value="Trigger_fac_C"/>
</dbReference>
<comment type="similarity">
    <text evidence="2 12 14">Belongs to the FKBP-type PPIase family. Tig subfamily.</text>
</comment>
<dbReference type="GO" id="GO:0051083">
    <property type="term" value="P:'de novo' cotranslational protein folding"/>
    <property type="evidence" value="ECO:0007669"/>
    <property type="project" value="TreeGrafter"/>
</dbReference>
<dbReference type="GO" id="GO:0003755">
    <property type="term" value="F:peptidyl-prolyl cis-trans isomerase activity"/>
    <property type="evidence" value="ECO:0007669"/>
    <property type="project" value="UniProtKB-UniRule"/>
</dbReference>
<dbReference type="Gene3D" id="1.10.3120.10">
    <property type="entry name" value="Trigger factor, C-terminal domain"/>
    <property type="match status" value="1"/>
</dbReference>
<dbReference type="Gene3D" id="3.10.50.40">
    <property type="match status" value="1"/>
</dbReference>
<dbReference type="GO" id="GO:0044183">
    <property type="term" value="F:protein folding chaperone"/>
    <property type="evidence" value="ECO:0007669"/>
    <property type="project" value="TreeGrafter"/>
</dbReference>
<organism evidence="17 18">
    <name type="scientific">Hujiaoplasma nucleasis</name>
    <dbReference type="NCBI Taxonomy" id="2725268"/>
    <lineage>
        <taxon>Bacteria</taxon>
        <taxon>Bacillati</taxon>
        <taxon>Mycoplasmatota</taxon>
        <taxon>Mollicutes</taxon>
        <taxon>Candidatus Izemoplasmatales</taxon>
        <taxon>Hujiaoplasmataceae</taxon>
        <taxon>Hujiaoplasma</taxon>
    </lineage>
</organism>
<accession>A0A7L6N318</accession>
<name>A0A7L6N318_9MOLU</name>
<dbReference type="InterPro" id="IPR036611">
    <property type="entry name" value="Trigger_fac_ribosome-bd_sf"/>
</dbReference>
<dbReference type="PIRSF" id="PIRSF003095">
    <property type="entry name" value="Trigger_factor"/>
    <property type="match status" value="1"/>
</dbReference>
<keyword evidence="18" id="KW-1185">Reference proteome</keyword>
<reference evidence="17 18" key="1">
    <citation type="submission" date="2020-04" db="EMBL/GenBank/DDBJ databases">
        <authorList>
            <person name="Zheng R.K."/>
            <person name="Sun C.M."/>
        </authorList>
    </citation>
    <scope>NUCLEOTIDE SEQUENCE [LARGE SCALE GENOMIC DNA]</scope>
    <source>
        <strain evidence="18">zrk29</strain>
    </source>
</reference>
<evidence type="ECO:0000259" key="16">
    <source>
        <dbReference type="PROSITE" id="PS50059"/>
    </source>
</evidence>
<dbReference type="Gene3D" id="3.30.70.1050">
    <property type="entry name" value="Trigger factor ribosome-binding domain"/>
    <property type="match status" value="1"/>
</dbReference>
<dbReference type="GO" id="GO:0043335">
    <property type="term" value="P:protein unfolding"/>
    <property type="evidence" value="ECO:0007669"/>
    <property type="project" value="TreeGrafter"/>
</dbReference>
<keyword evidence="5 12" id="KW-0132">Cell division</keyword>
<evidence type="ECO:0000256" key="3">
    <source>
        <dbReference type="ARBA" id="ARBA00013194"/>
    </source>
</evidence>
<evidence type="ECO:0000313" key="17">
    <source>
        <dbReference type="EMBL" id="QLY39608.1"/>
    </source>
</evidence>
<dbReference type="Proteomes" id="UP000512167">
    <property type="component" value="Chromosome"/>
</dbReference>
<dbReference type="Pfam" id="PF05698">
    <property type="entry name" value="Trigger_C"/>
    <property type="match status" value="1"/>
</dbReference>
<evidence type="ECO:0000256" key="12">
    <source>
        <dbReference type="HAMAP-Rule" id="MF_00303"/>
    </source>
</evidence>
<evidence type="ECO:0000256" key="4">
    <source>
        <dbReference type="ARBA" id="ARBA00016902"/>
    </source>
</evidence>
<dbReference type="GO" id="GO:0015031">
    <property type="term" value="P:protein transport"/>
    <property type="evidence" value="ECO:0007669"/>
    <property type="project" value="UniProtKB-UniRule"/>
</dbReference>
<dbReference type="InterPro" id="IPR046357">
    <property type="entry name" value="PPIase_dom_sf"/>
</dbReference>
<sequence>MSIKIEKLEGSKVKFDVNVSSEKFEEGLDHAFKVENEKVEIKGFRKGKAPRKVFENKFGIEALYNEAIQYVLQETYYNAVVEHKIDVVAQPRIDLDPNIIKRGEDFTYGVTVAVKPEIELGEYKNLKISLAPTKVSDSEVNSEVEKKLNENAEMIVKESGEIEKGNTAVFDFKGSVDGVEFEGGSAENYELEIGSGQFIPGFEEQMLGMKAEEAKDVVVTFPEDYQQESLAGKEAVFAVKVHEIKERKVPELSDEFVKDLDIENIETVDAYKEHIRQNLEDQKEKQNQNHLRQSVIEKATENAKFDIPEEMIEDETNRMFKQQESQIKQYGLDFKTYLQYMNKTEEEFKDELKVQARINIAQQLIISEISLKEKIEASEEEVNAKYDELMEQYKSQNVSMEQIKQAIPQSSLEAEIIFGKTIDMLVDSANVEKA</sequence>
<dbReference type="EMBL" id="CP051151">
    <property type="protein sequence ID" value="QLY39608.1"/>
    <property type="molecule type" value="Genomic_DNA"/>
</dbReference>
<dbReference type="PANTHER" id="PTHR30560">
    <property type="entry name" value="TRIGGER FACTOR CHAPERONE AND PEPTIDYL-PROLYL CIS/TRANS ISOMERASE"/>
    <property type="match status" value="1"/>
</dbReference>
<comment type="catalytic activity">
    <reaction evidence="1 12 13">
        <text>[protein]-peptidylproline (omega=180) = [protein]-peptidylproline (omega=0)</text>
        <dbReference type="Rhea" id="RHEA:16237"/>
        <dbReference type="Rhea" id="RHEA-COMP:10747"/>
        <dbReference type="Rhea" id="RHEA-COMP:10748"/>
        <dbReference type="ChEBI" id="CHEBI:83833"/>
        <dbReference type="ChEBI" id="CHEBI:83834"/>
        <dbReference type="EC" id="5.2.1.8"/>
    </reaction>
</comment>
<evidence type="ECO:0000256" key="6">
    <source>
        <dbReference type="ARBA" id="ARBA00023110"/>
    </source>
</evidence>
<protein>
    <recommendedName>
        <fullName evidence="4 12">Trigger factor</fullName>
        <shortName evidence="12">TF</shortName>
        <ecNumber evidence="3 12">5.2.1.8</ecNumber>
    </recommendedName>
    <alternativeName>
        <fullName evidence="11 12">PPIase</fullName>
    </alternativeName>
</protein>
<evidence type="ECO:0000256" key="15">
    <source>
        <dbReference type="SAM" id="Coils"/>
    </source>
</evidence>
<dbReference type="GO" id="GO:0005737">
    <property type="term" value="C:cytoplasm"/>
    <property type="evidence" value="ECO:0007669"/>
    <property type="project" value="UniProtKB-SubCell"/>
</dbReference>
<proteinExistence type="inferred from homology"/>
<evidence type="ECO:0000313" key="18">
    <source>
        <dbReference type="Proteomes" id="UP000512167"/>
    </source>
</evidence>
<keyword evidence="12" id="KW-0963">Cytoplasm</keyword>
<dbReference type="InterPro" id="IPR027304">
    <property type="entry name" value="Trigger_fact/SurA_dom_sf"/>
</dbReference>
<evidence type="ECO:0000256" key="10">
    <source>
        <dbReference type="ARBA" id="ARBA00024849"/>
    </source>
</evidence>
<dbReference type="Pfam" id="PF05697">
    <property type="entry name" value="Trigger_N"/>
    <property type="match status" value="1"/>
</dbReference>
<dbReference type="AlphaFoldDB" id="A0A7L6N318"/>
<dbReference type="InterPro" id="IPR005215">
    <property type="entry name" value="Trig_fac"/>
</dbReference>
<keyword evidence="15" id="KW-0175">Coiled coil</keyword>
<evidence type="ECO:0000256" key="9">
    <source>
        <dbReference type="ARBA" id="ARBA00023306"/>
    </source>
</evidence>
<dbReference type="InterPro" id="IPR001179">
    <property type="entry name" value="PPIase_FKBP_dom"/>
</dbReference>
<dbReference type="Pfam" id="PF00254">
    <property type="entry name" value="FKBP_C"/>
    <property type="match status" value="1"/>
</dbReference>
<dbReference type="GO" id="GO:0051301">
    <property type="term" value="P:cell division"/>
    <property type="evidence" value="ECO:0007669"/>
    <property type="project" value="UniProtKB-KW"/>
</dbReference>
<dbReference type="SUPFAM" id="SSF54534">
    <property type="entry name" value="FKBP-like"/>
    <property type="match status" value="1"/>
</dbReference>
<evidence type="ECO:0000256" key="2">
    <source>
        <dbReference type="ARBA" id="ARBA00005464"/>
    </source>
</evidence>
<keyword evidence="6 12" id="KW-0697">Rotamase</keyword>
<dbReference type="RefSeq" id="WP_312032084.1">
    <property type="nucleotide sequence ID" value="NZ_CP051151.1"/>
</dbReference>
<dbReference type="EC" id="5.2.1.8" evidence="3 12"/>
<evidence type="ECO:0000256" key="1">
    <source>
        <dbReference type="ARBA" id="ARBA00000971"/>
    </source>
</evidence>
<feature type="coiled-coil region" evidence="15">
    <location>
        <begin position="372"/>
        <end position="406"/>
    </location>
</feature>
<feature type="domain" description="PPIase FKBP-type" evidence="16">
    <location>
        <begin position="165"/>
        <end position="247"/>
    </location>
</feature>
<comment type="domain">
    <text evidence="12">Consists of 3 domains; the N-terminus binds the ribosome, the middle domain has PPIase activity, while the C-terminus has intrinsic chaperone activity on its own.</text>
</comment>
<dbReference type="InterPro" id="IPR008881">
    <property type="entry name" value="Trigger_fac_ribosome-bd_bac"/>
</dbReference>
<gene>
    <name evidence="12" type="primary">tig</name>
    <name evidence="17" type="ORF">HF295_01510</name>
</gene>
<evidence type="ECO:0000256" key="8">
    <source>
        <dbReference type="ARBA" id="ARBA00023235"/>
    </source>
</evidence>
<dbReference type="SUPFAM" id="SSF109998">
    <property type="entry name" value="Triger factor/SurA peptide-binding domain-like"/>
    <property type="match status" value="1"/>
</dbReference>
<dbReference type="HAMAP" id="MF_00303">
    <property type="entry name" value="Trigger_factor_Tig"/>
    <property type="match status" value="1"/>
</dbReference>
<evidence type="ECO:0000256" key="7">
    <source>
        <dbReference type="ARBA" id="ARBA00023186"/>
    </source>
</evidence>
<evidence type="ECO:0000256" key="14">
    <source>
        <dbReference type="RuleBase" id="RU003914"/>
    </source>
</evidence>
<dbReference type="PROSITE" id="PS50059">
    <property type="entry name" value="FKBP_PPIASE"/>
    <property type="match status" value="1"/>
</dbReference>
<keyword evidence="8 12" id="KW-0413">Isomerase</keyword>
<dbReference type="FunFam" id="3.10.50.40:FF:000001">
    <property type="entry name" value="Trigger factor"/>
    <property type="match status" value="1"/>
</dbReference>
<keyword evidence="7 12" id="KW-0143">Chaperone</keyword>
<dbReference type="NCBIfam" id="TIGR00115">
    <property type="entry name" value="tig"/>
    <property type="match status" value="1"/>
</dbReference>
<dbReference type="PANTHER" id="PTHR30560:SF3">
    <property type="entry name" value="TRIGGER FACTOR-LIKE PROTEIN TIG, CHLOROPLASTIC"/>
    <property type="match status" value="1"/>
</dbReference>
<dbReference type="GO" id="GO:0043022">
    <property type="term" value="F:ribosome binding"/>
    <property type="evidence" value="ECO:0007669"/>
    <property type="project" value="TreeGrafter"/>
</dbReference>